<proteinExistence type="predicted"/>
<dbReference type="AlphaFoldDB" id="A0A9P6G0B7"/>
<evidence type="ECO:0000256" key="2">
    <source>
        <dbReference type="SAM" id="MobiDB-lite"/>
    </source>
</evidence>
<organism evidence="3 4">
    <name type="scientific">Lunasporangiospora selenospora</name>
    <dbReference type="NCBI Taxonomy" id="979761"/>
    <lineage>
        <taxon>Eukaryota</taxon>
        <taxon>Fungi</taxon>
        <taxon>Fungi incertae sedis</taxon>
        <taxon>Mucoromycota</taxon>
        <taxon>Mortierellomycotina</taxon>
        <taxon>Mortierellomycetes</taxon>
        <taxon>Mortierellales</taxon>
        <taxon>Mortierellaceae</taxon>
        <taxon>Lunasporangiospora</taxon>
    </lineage>
</organism>
<dbReference type="GO" id="GO:0051082">
    <property type="term" value="F:unfolded protein binding"/>
    <property type="evidence" value="ECO:0007669"/>
    <property type="project" value="TreeGrafter"/>
</dbReference>
<comment type="caution">
    <text evidence="3">The sequence shown here is derived from an EMBL/GenBank/DDBJ whole genome shotgun (WGS) entry which is preliminary data.</text>
</comment>
<dbReference type="GO" id="GO:1990871">
    <property type="term" value="C:Vma12-Vma22 assembly complex"/>
    <property type="evidence" value="ECO:0007669"/>
    <property type="project" value="TreeGrafter"/>
</dbReference>
<evidence type="ECO:0000256" key="1">
    <source>
        <dbReference type="ARBA" id="ARBA00093634"/>
    </source>
</evidence>
<dbReference type="EMBL" id="JAABOA010000338">
    <property type="protein sequence ID" value="KAF9584747.1"/>
    <property type="molecule type" value="Genomic_DNA"/>
</dbReference>
<reference evidence="3" key="1">
    <citation type="journal article" date="2020" name="Fungal Divers.">
        <title>Resolving the Mortierellaceae phylogeny through synthesis of multi-gene phylogenetics and phylogenomics.</title>
        <authorList>
            <person name="Vandepol N."/>
            <person name="Liber J."/>
            <person name="Desiro A."/>
            <person name="Na H."/>
            <person name="Kennedy M."/>
            <person name="Barry K."/>
            <person name="Grigoriev I.V."/>
            <person name="Miller A.N."/>
            <person name="O'Donnell K."/>
            <person name="Stajich J.E."/>
            <person name="Bonito G."/>
        </authorList>
    </citation>
    <scope>NUCLEOTIDE SEQUENCE</scope>
    <source>
        <strain evidence="3">KOD1015</strain>
    </source>
</reference>
<feature type="compositionally biased region" description="Basic and acidic residues" evidence="2">
    <location>
        <begin position="92"/>
        <end position="118"/>
    </location>
</feature>
<name>A0A9P6G0B7_9FUNG</name>
<dbReference type="PANTHER" id="PTHR31996:SF2">
    <property type="entry name" value="COILED-COIL DOMAIN-CONTAINING PROTEIN 115"/>
    <property type="match status" value="1"/>
</dbReference>
<accession>A0A9P6G0B7</accession>
<evidence type="ECO:0000313" key="3">
    <source>
        <dbReference type="EMBL" id="KAF9584747.1"/>
    </source>
</evidence>
<sequence length="205" mass="23292">MTSTDHHQELDVLVLEYMALVDEHLVAWDRIASLFQQGHEQISEAKYTMGPRNVSAECYDLRMTAIHGIERRGATEVSLRNLYEERLLQEKDEAAAEDAQDSKAEGVRNRQRPNRDNDQDTNQVSASSESKESEEKVSSASSTGSSTKKPRKPDPLFWFGAFAPRSLRMAQTSFQKSLSEVVEMATIQAKLFDLEQRIKSLRQQN</sequence>
<keyword evidence="4" id="KW-1185">Reference proteome</keyword>
<dbReference type="GO" id="GO:0070072">
    <property type="term" value="P:vacuolar proton-transporting V-type ATPase complex assembly"/>
    <property type="evidence" value="ECO:0007669"/>
    <property type="project" value="InterPro"/>
</dbReference>
<gene>
    <name evidence="3" type="ORF">BGW38_005331</name>
</gene>
<evidence type="ECO:0000313" key="4">
    <source>
        <dbReference type="Proteomes" id="UP000780801"/>
    </source>
</evidence>
<feature type="region of interest" description="Disordered" evidence="2">
    <location>
        <begin position="92"/>
        <end position="155"/>
    </location>
</feature>
<dbReference type="Proteomes" id="UP000780801">
    <property type="component" value="Unassembled WGS sequence"/>
</dbReference>
<protein>
    <recommendedName>
        <fullName evidence="1">Vacuolar ATPase assembly protein VMA22</fullName>
    </recommendedName>
</protein>
<dbReference type="PANTHER" id="PTHR31996">
    <property type="entry name" value="COILED-COIL DOMAIN-CONTAINING PROTEIN 115"/>
    <property type="match status" value="1"/>
</dbReference>
<feature type="compositionally biased region" description="Low complexity" evidence="2">
    <location>
        <begin position="138"/>
        <end position="147"/>
    </location>
</feature>
<dbReference type="OrthoDB" id="408631at2759"/>
<dbReference type="InterPro" id="IPR040357">
    <property type="entry name" value="Vma22/CCDC115"/>
</dbReference>
<dbReference type="Pfam" id="PF21730">
    <property type="entry name" value="Vma22_CCDC115"/>
    <property type="match status" value="1"/>
</dbReference>